<dbReference type="Gene3D" id="3.30.450.20">
    <property type="entry name" value="PAS domain"/>
    <property type="match status" value="1"/>
</dbReference>
<dbReference type="InterPro" id="IPR025662">
    <property type="entry name" value="Sigma_54_int_dom_ATP-bd_1"/>
</dbReference>
<evidence type="ECO:0000256" key="4">
    <source>
        <dbReference type="ARBA" id="ARBA00023163"/>
    </source>
</evidence>
<dbReference type="PROSITE" id="PS00688">
    <property type="entry name" value="SIGMA54_INTERACT_3"/>
    <property type="match status" value="1"/>
</dbReference>
<organism evidence="6 7">
    <name type="scientific">Crenobacter intestini</name>
    <dbReference type="NCBI Taxonomy" id="2563443"/>
    <lineage>
        <taxon>Bacteria</taxon>
        <taxon>Pseudomonadati</taxon>
        <taxon>Pseudomonadota</taxon>
        <taxon>Betaproteobacteria</taxon>
        <taxon>Neisseriales</taxon>
        <taxon>Neisseriaceae</taxon>
        <taxon>Crenobacter</taxon>
    </lineage>
</organism>
<evidence type="ECO:0000259" key="5">
    <source>
        <dbReference type="PROSITE" id="PS50045"/>
    </source>
</evidence>
<dbReference type="OrthoDB" id="3516932at2"/>
<dbReference type="Gene3D" id="1.10.10.60">
    <property type="entry name" value="Homeodomain-like"/>
    <property type="match status" value="1"/>
</dbReference>
<dbReference type="InterPro" id="IPR027417">
    <property type="entry name" value="P-loop_NTPase"/>
</dbReference>
<dbReference type="Pfam" id="PF02954">
    <property type="entry name" value="HTH_8"/>
    <property type="match status" value="1"/>
</dbReference>
<dbReference type="Pfam" id="PF00158">
    <property type="entry name" value="Sigma54_activat"/>
    <property type="match status" value="1"/>
</dbReference>
<reference evidence="6 7" key="1">
    <citation type="submission" date="2019-04" db="EMBL/GenBank/DDBJ databases">
        <title>Crenobacter sp. nov.</title>
        <authorList>
            <person name="Shi S."/>
        </authorList>
    </citation>
    <scope>NUCLEOTIDE SEQUENCE [LARGE SCALE GENOMIC DNA]</scope>
    <source>
        <strain evidence="6 7">GY 70310</strain>
    </source>
</reference>
<dbReference type="GO" id="GO:0006355">
    <property type="term" value="P:regulation of DNA-templated transcription"/>
    <property type="evidence" value="ECO:0007669"/>
    <property type="project" value="InterPro"/>
</dbReference>
<gene>
    <name evidence="6" type="ORF">E5K04_07855</name>
</gene>
<dbReference type="InterPro" id="IPR058031">
    <property type="entry name" value="AAA_lid_NorR"/>
</dbReference>
<evidence type="ECO:0000256" key="1">
    <source>
        <dbReference type="ARBA" id="ARBA00022741"/>
    </source>
</evidence>
<proteinExistence type="predicted"/>
<dbReference type="PANTHER" id="PTHR32071">
    <property type="entry name" value="TRANSCRIPTIONAL REGULATORY PROTEIN"/>
    <property type="match status" value="1"/>
</dbReference>
<feature type="domain" description="Sigma-54 factor interaction" evidence="5">
    <location>
        <begin position="120"/>
        <end position="349"/>
    </location>
</feature>
<dbReference type="PROSITE" id="PS50045">
    <property type="entry name" value="SIGMA54_INTERACT_4"/>
    <property type="match status" value="1"/>
</dbReference>
<dbReference type="PROSITE" id="PS00675">
    <property type="entry name" value="SIGMA54_INTERACT_1"/>
    <property type="match status" value="1"/>
</dbReference>
<dbReference type="SUPFAM" id="SSF52540">
    <property type="entry name" value="P-loop containing nucleoside triphosphate hydrolases"/>
    <property type="match status" value="1"/>
</dbReference>
<dbReference type="InterPro" id="IPR025944">
    <property type="entry name" value="Sigma_54_int_dom_CS"/>
</dbReference>
<dbReference type="InterPro" id="IPR035965">
    <property type="entry name" value="PAS-like_dom_sf"/>
</dbReference>
<dbReference type="EMBL" id="STGJ01000007">
    <property type="protein sequence ID" value="TIC83463.1"/>
    <property type="molecule type" value="Genomic_DNA"/>
</dbReference>
<dbReference type="CDD" id="cd00009">
    <property type="entry name" value="AAA"/>
    <property type="match status" value="1"/>
</dbReference>
<dbReference type="SMART" id="SM00382">
    <property type="entry name" value="AAA"/>
    <property type="match status" value="1"/>
</dbReference>
<evidence type="ECO:0000313" key="7">
    <source>
        <dbReference type="Proteomes" id="UP000308891"/>
    </source>
</evidence>
<keyword evidence="4" id="KW-0804">Transcription</keyword>
<dbReference type="Gene3D" id="3.40.50.300">
    <property type="entry name" value="P-loop containing nucleotide triphosphate hydrolases"/>
    <property type="match status" value="1"/>
</dbReference>
<comment type="caution">
    <text evidence="6">The sequence shown here is derived from an EMBL/GenBank/DDBJ whole genome shotgun (WGS) entry which is preliminary data.</text>
</comment>
<dbReference type="Gene3D" id="1.10.8.60">
    <property type="match status" value="1"/>
</dbReference>
<name>A0A4V4N893_9NEIS</name>
<dbReference type="Pfam" id="PF25601">
    <property type="entry name" value="AAA_lid_14"/>
    <property type="match status" value="1"/>
</dbReference>
<dbReference type="InterPro" id="IPR002197">
    <property type="entry name" value="HTH_Fis"/>
</dbReference>
<dbReference type="SUPFAM" id="SSF55785">
    <property type="entry name" value="PYP-like sensor domain (PAS domain)"/>
    <property type="match status" value="1"/>
</dbReference>
<evidence type="ECO:0000313" key="6">
    <source>
        <dbReference type="EMBL" id="TIC83463.1"/>
    </source>
</evidence>
<dbReference type="PRINTS" id="PR01590">
    <property type="entry name" value="HTHFIS"/>
</dbReference>
<dbReference type="InterPro" id="IPR002078">
    <property type="entry name" value="Sigma_54_int"/>
</dbReference>
<sequence length="427" mass="46765">MGAGMADQVAMKVGVGDGALMVDHEGRISFMSESCALLRGVPMADALGERVDDVFPATLLHQTLETGQLERHTPWSDGRALELLVSRVPVMANGRVCGVLGYVDKVLRTAPGKTPCFDNLPRLSPLARLVRDQLKHVAAFDTTVLLTGESGAGKEMFARAIHERSRRAARPFIKLNCAAINDALAESELFGYDKGAFTGASRDGHKGKFELADQGTLFLDEIGELPPGQQAKLLRALQEGQVDRVGAERSRHVDVRVIAATNRDLAQMVREGTFREDLYYRLNVVHLRVPALREQVSDIPVLVERLWGELCSRHHHYSQLSQSAVALLAEQAWPGNIRELKHTLERALVLLPQGVIGPDEIRSLFDAALSQALPVQFSPVLDADCLLRTLAACGNNRSEAARRLGISRALLYKKLHQFGLWELAGGA</sequence>
<dbReference type="PANTHER" id="PTHR32071:SF99">
    <property type="entry name" value="TRANSCRIPTIONAL REGULATORY PROTEIN"/>
    <property type="match status" value="1"/>
</dbReference>
<dbReference type="AlphaFoldDB" id="A0A4V4N893"/>
<dbReference type="GO" id="GO:0005524">
    <property type="term" value="F:ATP binding"/>
    <property type="evidence" value="ECO:0007669"/>
    <property type="project" value="UniProtKB-KW"/>
</dbReference>
<dbReference type="GO" id="GO:0043565">
    <property type="term" value="F:sequence-specific DNA binding"/>
    <property type="evidence" value="ECO:0007669"/>
    <property type="project" value="InterPro"/>
</dbReference>
<protein>
    <submittedName>
        <fullName evidence="6">AAA family ATPase</fullName>
    </submittedName>
</protein>
<keyword evidence="3" id="KW-0805">Transcription regulation</keyword>
<keyword evidence="2" id="KW-0067">ATP-binding</keyword>
<dbReference type="InterPro" id="IPR009057">
    <property type="entry name" value="Homeodomain-like_sf"/>
</dbReference>
<keyword evidence="7" id="KW-1185">Reference proteome</keyword>
<evidence type="ECO:0000256" key="2">
    <source>
        <dbReference type="ARBA" id="ARBA00022840"/>
    </source>
</evidence>
<evidence type="ECO:0000256" key="3">
    <source>
        <dbReference type="ARBA" id="ARBA00023015"/>
    </source>
</evidence>
<accession>A0A4V4N893</accession>
<keyword evidence="1" id="KW-0547">Nucleotide-binding</keyword>
<dbReference type="SUPFAM" id="SSF46689">
    <property type="entry name" value="Homeodomain-like"/>
    <property type="match status" value="1"/>
</dbReference>
<dbReference type="FunFam" id="3.40.50.300:FF:000006">
    <property type="entry name" value="DNA-binding transcriptional regulator NtrC"/>
    <property type="match status" value="1"/>
</dbReference>
<dbReference type="InterPro" id="IPR003593">
    <property type="entry name" value="AAA+_ATPase"/>
</dbReference>
<dbReference type="Proteomes" id="UP000308891">
    <property type="component" value="Unassembled WGS sequence"/>
</dbReference>